<reference evidence="7" key="3">
    <citation type="journal article" date="2011" name="PLoS ONE">
        <title>Genome sequence of a mesophilic hydrogenotrophic methanogen Methanocella paludicola, the first cultivated representative of the order Methanocellales.</title>
        <authorList>
            <person name="Sakai S."/>
            <person name="Takaki Y."/>
            <person name="Shimamura S."/>
            <person name="Sekine M."/>
            <person name="Tajima T."/>
            <person name="Kosugi H."/>
            <person name="Ichikawa N."/>
            <person name="Tasumi E."/>
            <person name="Hiraki A.T."/>
            <person name="Shimizu A."/>
            <person name="Kato Y."/>
            <person name="Nishiko R."/>
            <person name="Mori K."/>
            <person name="Fujita N."/>
            <person name="Imachi H."/>
            <person name="Takai K."/>
        </authorList>
    </citation>
    <scope>NUCLEOTIDE SEQUENCE [LARGE SCALE GENOMIC DNA]</scope>
    <source>
        <strain evidence="7">DSM 17711 / JCM 13418 / NBRC 101707 / SANAE</strain>
    </source>
</reference>
<dbReference type="Pfam" id="PF01960">
    <property type="entry name" value="ArgJ"/>
    <property type="match status" value="1"/>
</dbReference>
<keyword evidence="4 5" id="KW-0012">Acyltransferase</keyword>
<dbReference type="KEGG" id="mpd:MCP_1755"/>
<dbReference type="MEROPS" id="T05.002"/>
<reference evidence="6 7" key="1">
    <citation type="journal article" date="2007" name="Appl. Environ. Microbiol.">
        <title>Isolation of key methanogens for global methane emission from rice paddy fields: a novel isolate affiliated with the clone cluster rice cluster I.</title>
        <authorList>
            <person name="Sakai S."/>
            <person name="Imachi H."/>
            <person name="Sekiguchi Y."/>
            <person name="Ohashi A."/>
            <person name="Harada H."/>
            <person name="Kamagata Y."/>
        </authorList>
    </citation>
    <scope>NUCLEOTIDE SEQUENCE [LARGE SCALE GENOMIC DNA]</scope>
    <source>
        <strain evidence="7">DSM 17711 / JCM 13418 / NBRC 101707 / SANAE</strain>
    </source>
</reference>
<dbReference type="PANTHER" id="PTHR23100:SF0">
    <property type="entry name" value="ARGININE BIOSYNTHESIS BIFUNCTIONAL PROTEIN ARGJ, MITOCHONDRIAL"/>
    <property type="match status" value="1"/>
</dbReference>
<comment type="pathway">
    <text evidence="5">Amino-acid biosynthesis; L-arginine biosynthesis; L-ornithine and N-acetyl-L-glutamate from L-glutamate and N(2)-acetyl-L-ornithine (cyclic): step 1/1.</text>
</comment>
<dbReference type="GO" id="GO:0006526">
    <property type="term" value="P:L-arginine biosynthetic process"/>
    <property type="evidence" value="ECO:0007669"/>
    <property type="project" value="UniProtKB-UniRule"/>
</dbReference>
<keyword evidence="5" id="KW-0963">Cytoplasm</keyword>
<dbReference type="STRING" id="304371.MCP_1755"/>
<dbReference type="HAMAP" id="MF_01106">
    <property type="entry name" value="ArgJ"/>
    <property type="match status" value="1"/>
</dbReference>
<evidence type="ECO:0000313" key="6">
    <source>
        <dbReference type="EMBL" id="BAI61827.1"/>
    </source>
</evidence>
<dbReference type="SUPFAM" id="SSF56266">
    <property type="entry name" value="DmpA/ArgJ-like"/>
    <property type="match status" value="1"/>
</dbReference>
<evidence type="ECO:0000313" key="7">
    <source>
        <dbReference type="Proteomes" id="UP000001882"/>
    </source>
</evidence>
<feature type="binding site" evidence="5">
    <location>
        <position position="147"/>
    </location>
    <ligand>
        <name>substrate</name>
    </ligand>
</feature>
<feature type="binding site" evidence="5">
    <location>
        <position position="181"/>
    </location>
    <ligand>
        <name>substrate</name>
    </ligand>
</feature>
<feature type="binding site" evidence="5">
    <location>
        <position position="170"/>
    </location>
    <ligand>
        <name>substrate</name>
    </ligand>
</feature>
<dbReference type="GO" id="GO:0004042">
    <property type="term" value="F:L-glutamate N-acetyltransferase activity"/>
    <property type="evidence" value="ECO:0007669"/>
    <property type="project" value="TreeGrafter"/>
</dbReference>
<dbReference type="Proteomes" id="UP000001882">
    <property type="component" value="Chromosome"/>
</dbReference>
<keyword evidence="7" id="KW-1185">Reference proteome</keyword>
<feature type="binding site" evidence="5">
    <location>
        <position position="393"/>
    </location>
    <ligand>
        <name>substrate</name>
    </ligand>
</feature>
<name>D1YZF5_METPS</name>
<proteinExistence type="inferred from homology"/>
<dbReference type="NCBIfam" id="TIGR00120">
    <property type="entry name" value="ArgJ"/>
    <property type="match status" value="1"/>
</dbReference>
<feature type="binding site" evidence="5">
    <location>
        <position position="260"/>
    </location>
    <ligand>
        <name>substrate</name>
    </ligand>
</feature>
<feature type="chain" id="PRO_5044352755" description="Glutamate N-acetyltransferase alpha chain" evidence="5">
    <location>
        <begin position="1"/>
        <end position="180"/>
    </location>
</feature>
<evidence type="ECO:0000256" key="5">
    <source>
        <dbReference type="HAMAP-Rule" id="MF_01106"/>
    </source>
</evidence>
<feature type="site" description="Involved in the stabilization of negative charge on the oxyanion by the formation of the oxyanion hole" evidence="5">
    <location>
        <position position="108"/>
    </location>
</feature>
<organism evidence="6 7">
    <name type="scientific">Methanocella paludicola (strain DSM 17711 / JCM 13418 / NBRC 101707 / SANAE)</name>
    <dbReference type="NCBI Taxonomy" id="304371"/>
    <lineage>
        <taxon>Archaea</taxon>
        <taxon>Methanobacteriati</taxon>
        <taxon>Methanobacteriota</taxon>
        <taxon>Stenosarchaea group</taxon>
        <taxon>Methanomicrobia</taxon>
        <taxon>Methanocellales</taxon>
        <taxon>Methanocellaceae</taxon>
        <taxon>Methanocella</taxon>
    </lineage>
</organism>
<evidence type="ECO:0000256" key="3">
    <source>
        <dbReference type="ARBA" id="ARBA00022813"/>
    </source>
</evidence>
<dbReference type="PATRIC" id="fig|304371.9.peg.1793"/>
<dbReference type="AlphaFoldDB" id="D1YZF5"/>
<comment type="function">
    <text evidence="5">Catalyzes the transfer of the acetyl group from N(2)-acetylornithine to glutamate, forming N-acetylglutamate and L-ornithine.</text>
</comment>
<comment type="catalytic activity">
    <reaction evidence="5">
        <text>N(2)-acetyl-L-ornithine + L-glutamate = N-acetyl-L-glutamate + L-ornithine</text>
        <dbReference type="Rhea" id="RHEA:15349"/>
        <dbReference type="ChEBI" id="CHEBI:29985"/>
        <dbReference type="ChEBI" id="CHEBI:44337"/>
        <dbReference type="ChEBI" id="CHEBI:46911"/>
        <dbReference type="ChEBI" id="CHEBI:57805"/>
        <dbReference type="EC" id="2.3.1.35"/>
    </reaction>
</comment>
<dbReference type="EC" id="2.3.1.35" evidence="5"/>
<dbReference type="PANTHER" id="PTHR23100">
    <property type="entry name" value="ARGININE BIOSYNTHESIS BIFUNCTIONAL PROTEIN ARGJ"/>
    <property type="match status" value="1"/>
</dbReference>
<dbReference type="InterPro" id="IPR042195">
    <property type="entry name" value="ArgJ_beta_C"/>
</dbReference>
<dbReference type="GO" id="GO:0005737">
    <property type="term" value="C:cytoplasm"/>
    <property type="evidence" value="ECO:0007669"/>
    <property type="project" value="UniProtKB-SubCell"/>
</dbReference>
<accession>D1YZF5</accession>
<feature type="chain" id="PRO_5044352756" description="Glutamate N-acetyltransferase beta chain" evidence="5">
    <location>
        <begin position="181"/>
        <end position="393"/>
    </location>
</feature>
<dbReference type="GeneID" id="8681651"/>
<dbReference type="Gene3D" id="3.10.20.340">
    <property type="entry name" value="ArgJ beta chain, C-terminal domain"/>
    <property type="match status" value="1"/>
</dbReference>
<comment type="similarity">
    <text evidence="1 5">Belongs to the ArgJ family.</text>
</comment>
<comment type="subcellular location">
    <subcellularLocation>
        <location evidence="5">Cytoplasm</location>
    </subcellularLocation>
</comment>
<dbReference type="InterPro" id="IPR002813">
    <property type="entry name" value="Arg_biosynth_ArgJ"/>
</dbReference>
<keyword evidence="5" id="KW-0028">Amino-acid biosynthesis</keyword>
<feature type="site" description="Involved in the stabilization of negative charge on the oxyanion by the formation of the oxyanion hole" evidence="5">
    <location>
        <position position="109"/>
    </location>
</feature>
<dbReference type="InParanoid" id="D1YZF5"/>
<keyword evidence="5" id="KW-0055">Arginine biosynthesis</keyword>
<dbReference type="GO" id="GO:0004358">
    <property type="term" value="F:L-glutamate N-acetyltransferase activity, acting on acetyl-L-ornithine as donor"/>
    <property type="evidence" value="ECO:0007669"/>
    <property type="project" value="UniProtKB-UniRule"/>
</dbReference>
<feature type="binding site" evidence="5">
    <location>
        <position position="388"/>
    </location>
    <ligand>
        <name>substrate</name>
    </ligand>
</feature>
<gene>
    <name evidence="5 6" type="primary">argJ</name>
    <name evidence="6" type="ordered locus">MCP_1755</name>
</gene>
<dbReference type="FunCoup" id="D1YZF5">
    <property type="interactions" value="175"/>
</dbReference>
<keyword evidence="3 5" id="KW-0068">Autocatalytic cleavage</keyword>
<evidence type="ECO:0000256" key="1">
    <source>
        <dbReference type="ARBA" id="ARBA00006774"/>
    </source>
</evidence>
<keyword evidence="2 5" id="KW-0808">Transferase</keyword>
<dbReference type="UniPathway" id="UPA00068">
    <property type="reaction ID" value="UER00106"/>
</dbReference>
<reference evidence="6 7" key="2">
    <citation type="journal article" date="2008" name="Int. J. Syst. Evol. Microbiol.">
        <title>Methanocella paludicola gen. nov., sp. nov., a methane-producing archaeon, the first isolate of the lineage 'Rice Cluster I', and proposal of the new archaeal order Methanocellales ord. nov.</title>
        <authorList>
            <person name="Sakai S."/>
            <person name="Imachi H."/>
            <person name="Hanada S."/>
            <person name="Ohashi A."/>
            <person name="Harada H."/>
            <person name="Kamagata Y."/>
        </authorList>
    </citation>
    <scope>NUCLEOTIDE SEQUENCE [LARGE SCALE GENOMIC DNA]</scope>
    <source>
        <strain evidence="7">DSM 17711 / JCM 13418 / NBRC 101707 / SANAE</strain>
    </source>
</reference>
<dbReference type="OrthoDB" id="52592at2157"/>
<feature type="active site" description="Nucleophile" evidence="5">
    <location>
        <position position="181"/>
    </location>
</feature>
<dbReference type="CDD" id="cd02152">
    <property type="entry name" value="OAT"/>
    <property type="match status" value="1"/>
</dbReference>
<dbReference type="NCBIfam" id="NF003802">
    <property type="entry name" value="PRK05388.1"/>
    <property type="match status" value="1"/>
</dbReference>
<dbReference type="Gene3D" id="3.60.70.12">
    <property type="entry name" value="L-amino peptidase D-ALA esterase/amidase"/>
    <property type="match status" value="1"/>
</dbReference>
<dbReference type="EMBL" id="AP011532">
    <property type="protein sequence ID" value="BAI61827.1"/>
    <property type="molecule type" value="Genomic_DNA"/>
</dbReference>
<evidence type="ECO:0000256" key="4">
    <source>
        <dbReference type="ARBA" id="ARBA00023315"/>
    </source>
</evidence>
<sequence>MKTIEGGICAVKGVRAYGIKEGKMGLAVMLAKGPAAAVFTLNKVRAAPVLVTKDHLKTNGALFNGIIANSGCANAFTHEQGIKDAIGMANILAARLNVDPHTIGVASTGVIGRPLNMAWIKDHFNEVFEKACTGPECSLATNKAVMTTDLAPKSYAVEIEGGVRIGAIAKGSGMIEPNMGTMLSFIFTDADIPHASLQKCLKKAVDKSYNMVVVDGDTSTNDTVTLIATGEAGKPKMKKFQEGLEKVCMEIAKKIARDGEGATKLIEATVEGARTVRDARKGAKAIVRSPLFKSAVYGTDPNWGRAVCAIGYSSCDVDPARVTLIFSNGKESVALVDNGMPKSDEATLAKAKAIMGGDTLYVTARLGLGRAKATAWGCDLTHKYVDINASYTT</sequence>
<dbReference type="RefSeq" id="WP_012900505.1">
    <property type="nucleotide sequence ID" value="NC_013665.1"/>
</dbReference>
<dbReference type="GO" id="GO:0006592">
    <property type="term" value="P:ornithine biosynthetic process"/>
    <property type="evidence" value="ECO:0007669"/>
    <property type="project" value="TreeGrafter"/>
</dbReference>
<protein>
    <recommendedName>
        <fullName evidence="5">Glutamate N-acetyltransferase</fullName>
        <ecNumber evidence="5">2.3.1.35</ecNumber>
    </recommendedName>
    <alternativeName>
        <fullName evidence="5">Ornithine acetyltransferase</fullName>
        <shortName evidence="5">OATase</shortName>
    </alternativeName>
    <alternativeName>
        <fullName evidence="5">Ornithine transacetylase</fullName>
    </alternativeName>
    <component>
        <recommendedName>
            <fullName evidence="5">Glutamate N-acetyltransferase alpha chain</fullName>
        </recommendedName>
    </component>
    <component>
        <recommendedName>
            <fullName evidence="5">Glutamate N-acetyltransferase beta chain</fullName>
        </recommendedName>
    </component>
</protein>
<evidence type="ECO:0000256" key="2">
    <source>
        <dbReference type="ARBA" id="ARBA00022679"/>
    </source>
</evidence>
<comment type="subunit">
    <text evidence="5">Heterotetramer of two alpha and two beta chains.</text>
</comment>
<feature type="site" description="Cleavage; by autolysis" evidence="5">
    <location>
        <begin position="180"/>
        <end position="181"/>
    </location>
</feature>
<dbReference type="eggNOG" id="arCOG04413">
    <property type="taxonomic scope" value="Archaea"/>
</dbReference>
<dbReference type="InterPro" id="IPR016117">
    <property type="entry name" value="ArgJ-like_dom_sf"/>
</dbReference>